<evidence type="ECO:0000256" key="1">
    <source>
        <dbReference type="ARBA" id="ARBA00008455"/>
    </source>
</evidence>
<dbReference type="CDD" id="cd02248">
    <property type="entry name" value="Peptidase_C1A"/>
    <property type="match status" value="1"/>
</dbReference>
<comment type="similarity">
    <text evidence="1">Belongs to the peptidase C1 family.</text>
</comment>
<dbReference type="Gene3D" id="3.90.70.10">
    <property type="entry name" value="Cysteine proteinases"/>
    <property type="match status" value="1"/>
</dbReference>
<dbReference type="PANTHER" id="PTHR12411">
    <property type="entry name" value="CYSTEINE PROTEASE FAMILY C1-RELATED"/>
    <property type="match status" value="1"/>
</dbReference>
<dbReference type="GO" id="GO:0008234">
    <property type="term" value="F:cysteine-type peptidase activity"/>
    <property type="evidence" value="ECO:0007669"/>
    <property type="project" value="InterPro"/>
</dbReference>
<dbReference type="AlphaFoldDB" id="A0A212FQ32"/>
<dbReference type="InterPro" id="IPR000668">
    <property type="entry name" value="Peptidase_C1A_C"/>
</dbReference>
<dbReference type="Pfam" id="PF00112">
    <property type="entry name" value="Peptidase_C1"/>
    <property type="match status" value="1"/>
</dbReference>
<comment type="caution">
    <text evidence="3">The sequence shown here is derived from an EMBL/GenBank/DDBJ whole genome shotgun (WGS) entry which is preliminary data.</text>
</comment>
<evidence type="ECO:0000313" key="3">
    <source>
        <dbReference type="EMBL" id="OWR55820.1"/>
    </source>
</evidence>
<dbReference type="PROSITE" id="PS00640">
    <property type="entry name" value="THIOL_PROTEASE_ASN"/>
    <property type="match status" value="1"/>
</dbReference>
<dbReference type="eggNOG" id="KOG1543">
    <property type="taxonomic scope" value="Eukaryota"/>
</dbReference>
<evidence type="ECO:0000313" key="4">
    <source>
        <dbReference type="Proteomes" id="UP000007151"/>
    </source>
</evidence>
<reference evidence="3 4" key="1">
    <citation type="journal article" date="2011" name="Cell">
        <title>The monarch butterfly genome yields insights into long-distance migration.</title>
        <authorList>
            <person name="Zhan S."/>
            <person name="Merlin C."/>
            <person name="Boore J.L."/>
            <person name="Reppert S.M."/>
        </authorList>
    </citation>
    <scope>NUCLEOTIDE SEQUENCE [LARGE SCALE GENOMIC DNA]</scope>
    <source>
        <strain evidence="3">F-2</strain>
    </source>
</reference>
<evidence type="ECO:0000259" key="2">
    <source>
        <dbReference type="SMART" id="SM00645"/>
    </source>
</evidence>
<gene>
    <name evidence="3" type="ORF">KGM_211805</name>
</gene>
<dbReference type="InterPro" id="IPR038765">
    <property type="entry name" value="Papain-like_cys_pep_sf"/>
</dbReference>
<feature type="domain" description="Peptidase C1A papain C-terminal" evidence="2">
    <location>
        <begin position="19"/>
        <end position="228"/>
    </location>
</feature>
<name>A0A212FQ32_DANPL</name>
<dbReference type="KEGG" id="dpl:KGM_211805"/>
<dbReference type="InterPro" id="IPR025661">
    <property type="entry name" value="Pept_asp_AS"/>
</dbReference>
<dbReference type="InParanoid" id="A0A212FQ32"/>
<dbReference type="InterPro" id="IPR039417">
    <property type="entry name" value="Peptidase_C1A_papain-like"/>
</dbReference>
<dbReference type="GO" id="GO:0006508">
    <property type="term" value="P:proteolysis"/>
    <property type="evidence" value="ECO:0007669"/>
    <property type="project" value="InterPro"/>
</dbReference>
<dbReference type="STRING" id="278856.A0A212FQ32"/>
<sequence length="230" mass="25139">MGSHIDVTSLKKYEPKGFAPASLDYRSYGWVTEIKDQRHCNTCYIFSAIGAIEGQHAKLHGNLVSLSEQQELDCESGDGCKTGGFPHEAMNVLAQQGGSMSEEKYPYEEGKGQCRTDKSKIVVKVTGGSQLTVSSEDDLKDALANNGPLSIALFICREFQHYTGGIFVHNCQGDDGHAVVLVGYDSADGQEYWIIKNSWATVWGEQGYMRMKLGSSLCQIGYYIALASVA</sequence>
<proteinExistence type="inferred from homology"/>
<accession>A0A212FQ32</accession>
<dbReference type="Proteomes" id="UP000007151">
    <property type="component" value="Unassembled WGS sequence"/>
</dbReference>
<dbReference type="InterPro" id="IPR013128">
    <property type="entry name" value="Peptidase_C1A"/>
</dbReference>
<keyword evidence="4" id="KW-1185">Reference proteome</keyword>
<protein>
    <submittedName>
        <fullName evidence="3">Cathepsin L</fullName>
    </submittedName>
</protein>
<dbReference type="PRINTS" id="PR00705">
    <property type="entry name" value="PAPAIN"/>
</dbReference>
<dbReference type="EMBL" id="AGBW02000036">
    <property type="protein sequence ID" value="OWR55820.1"/>
    <property type="molecule type" value="Genomic_DNA"/>
</dbReference>
<organism evidence="3 4">
    <name type="scientific">Danaus plexippus plexippus</name>
    <dbReference type="NCBI Taxonomy" id="278856"/>
    <lineage>
        <taxon>Eukaryota</taxon>
        <taxon>Metazoa</taxon>
        <taxon>Ecdysozoa</taxon>
        <taxon>Arthropoda</taxon>
        <taxon>Hexapoda</taxon>
        <taxon>Insecta</taxon>
        <taxon>Pterygota</taxon>
        <taxon>Neoptera</taxon>
        <taxon>Endopterygota</taxon>
        <taxon>Lepidoptera</taxon>
        <taxon>Glossata</taxon>
        <taxon>Ditrysia</taxon>
        <taxon>Papilionoidea</taxon>
        <taxon>Nymphalidae</taxon>
        <taxon>Danainae</taxon>
        <taxon>Danaini</taxon>
        <taxon>Danaina</taxon>
        <taxon>Danaus</taxon>
        <taxon>Danaus</taxon>
    </lineage>
</organism>
<dbReference type="SUPFAM" id="SSF54001">
    <property type="entry name" value="Cysteine proteinases"/>
    <property type="match status" value="1"/>
</dbReference>
<dbReference type="SMART" id="SM00645">
    <property type="entry name" value="Pept_C1"/>
    <property type="match status" value="1"/>
</dbReference>